<evidence type="ECO:0000313" key="1">
    <source>
        <dbReference type="EMBL" id="KAK9197558.1"/>
    </source>
</evidence>
<protein>
    <submittedName>
        <fullName evidence="1">Uncharacterized protein</fullName>
    </submittedName>
</protein>
<dbReference type="EMBL" id="JBCGBO010000005">
    <property type="protein sequence ID" value="KAK9197558.1"/>
    <property type="molecule type" value="Genomic_DNA"/>
</dbReference>
<dbReference type="AlphaFoldDB" id="A0AAP0M2K8"/>
<evidence type="ECO:0000313" key="2">
    <source>
        <dbReference type="Proteomes" id="UP001428341"/>
    </source>
</evidence>
<accession>A0AAP0M2K8</accession>
<name>A0AAP0M2K8_9ROSI</name>
<reference evidence="1 2" key="1">
    <citation type="submission" date="2024-05" db="EMBL/GenBank/DDBJ databases">
        <title>Haplotype-resolved chromosome-level genome assembly of Huyou (Citrus changshanensis).</title>
        <authorList>
            <person name="Miao C."/>
            <person name="Chen W."/>
            <person name="Wu Y."/>
            <person name="Wang L."/>
            <person name="Zhao S."/>
            <person name="Grierson D."/>
            <person name="Xu C."/>
            <person name="Chen K."/>
        </authorList>
    </citation>
    <scope>NUCLEOTIDE SEQUENCE [LARGE SCALE GENOMIC DNA]</scope>
    <source>
        <strain evidence="1">01-14</strain>
        <tissue evidence="1">Leaf</tissue>
    </source>
</reference>
<gene>
    <name evidence="1" type="ORF">WN944_012741</name>
</gene>
<sequence length="101" mass="11578">MYNISSYLRQVALCQQRPPALPFFLPDSTQIKFRYSMNLWERLTPLAPIPDRLNLTEVQISDGTIHLIDLEGLYGTLDWPGMPRCRLLSGEELWDPGGSDQ</sequence>
<organism evidence="1 2">
    <name type="scientific">Citrus x changshan-huyou</name>
    <dbReference type="NCBI Taxonomy" id="2935761"/>
    <lineage>
        <taxon>Eukaryota</taxon>
        <taxon>Viridiplantae</taxon>
        <taxon>Streptophyta</taxon>
        <taxon>Embryophyta</taxon>
        <taxon>Tracheophyta</taxon>
        <taxon>Spermatophyta</taxon>
        <taxon>Magnoliopsida</taxon>
        <taxon>eudicotyledons</taxon>
        <taxon>Gunneridae</taxon>
        <taxon>Pentapetalae</taxon>
        <taxon>rosids</taxon>
        <taxon>malvids</taxon>
        <taxon>Sapindales</taxon>
        <taxon>Rutaceae</taxon>
        <taxon>Aurantioideae</taxon>
        <taxon>Citrus</taxon>
    </lineage>
</organism>
<proteinExistence type="predicted"/>
<comment type="caution">
    <text evidence="1">The sequence shown here is derived from an EMBL/GenBank/DDBJ whole genome shotgun (WGS) entry which is preliminary data.</text>
</comment>
<dbReference type="Proteomes" id="UP001428341">
    <property type="component" value="Unassembled WGS sequence"/>
</dbReference>
<keyword evidence="2" id="KW-1185">Reference proteome</keyword>